<protein>
    <recommendedName>
        <fullName evidence="4">Release factor glutamine methyltransferase</fullName>
        <shortName evidence="4">RF MTase</shortName>
        <ecNumber evidence="4">2.1.1.297</ecNumber>
    </recommendedName>
    <alternativeName>
        <fullName evidence="4">N5-glutamine methyltransferase PrmC</fullName>
    </alternativeName>
    <alternativeName>
        <fullName evidence="4">Protein-(glutamine-N5) MTase PrmC</fullName>
    </alternativeName>
    <alternativeName>
        <fullName evidence="4">Protein-glutamine N-methyltransferase PrmC</fullName>
    </alternativeName>
</protein>
<dbReference type="Gene3D" id="3.40.50.150">
    <property type="entry name" value="Vaccinia Virus protein VP39"/>
    <property type="match status" value="1"/>
</dbReference>
<dbReference type="PANTHER" id="PTHR18895">
    <property type="entry name" value="HEMK METHYLTRANSFERASE"/>
    <property type="match status" value="1"/>
</dbReference>
<dbReference type="InterPro" id="IPR002052">
    <property type="entry name" value="DNA_methylase_N6_adenine_CS"/>
</dbReference>
<evidence type="ECO:0000256" key="3">
    <source>
        <dbReference type="ARBA" id="ARBA00022691"/>
    </source>
</evidence>
<dbReference type="InterPro" id="IPR041698">
    <property type="entry name" value="Methyltransf_25"/>
</dbReference>
<comment type="caution">
    <text evidence="4">Lacks conserved residue(s) required for the propagation of feature annotation.</text>
</comment>
<feature type="domain" description="Release factor glutamine methyltransferase N-terminal" evidence="6">
    <location>
        <begin position="17"/>
        <end position="91"/>
    </location>
</feature>
<dbReference type="InterPro" id="IPR040758">
    <property type="entry name" value="PrmC_N"/>
</dbReference>
<name>A0ABW5XD50_9MICO</name>
<gene>
    <name evidence="4 7" type="primary">prmC</name>
    <name evidence="7" type="ORF">ACFSYH_04240</name>
</gene>
<evidence type="ECO:0000256" key="1">
    <source>
        <dbReference type="ARBA" id="ARBA00022603"/>
    </source>
</evidence>
<dbReference type="RefSeq" id="WP_377465331.1">
    <property type="nucleotide sequence ID" value="NZ_JBHUOP010000002.1"/>
</dbReference>
<evidence type="ECO:0000313" key="8">
    <source>
        <dbReference type="Proteomes" id="UP001597391"/>
    </source>
</evidence>
<dbReference type="InterPro" id="IPR019874">
    <property type="entry name" value="RF_methyltr_PrmC"/>
</dbReference>
<dbReference type="Pfam" id="PF13649">
    <property type="entry name" value="Methyltransf_25"/>
    <property type="match status" value="1"/>
</dbReference>
<evidence type="ECO:0000313" key="7">
    <source>
        <dbReference type="EMBL" id="MFD2839777.1"/>
    </source>
</evidence>
<dbReference type="EC" id="2.1.1.297" evidence="4"/>
<dbReference type="CDD" id="cd02440">
    <property type="entry name" value="AdoMet_MTases"/>
    <property type="match status" value="1"/>
</dbReference>
<accession>A0ABW5XD50</accession>
<keyword evidence="2 4" id="KW-0808">Transferase</keyword>
<comment type="similarity">
    <text evidence="4">Belongs to the protein N5-glutamine methyltransferase family. PrmC subfamily.</text>
</comment>
<dbReference type="NCBIfam" id="TIGR03534">
    <property type="entry name" value="RF_mod_PrmC"/>
    <property type="match status" value="1"/>
</dbReference>
<dbReference type="InterPro" id="IPR050320">
    <property type="entry name" value="N5-glutamine_MTase"/>
</dbReference>
<reference evidence="8" key="1">
    <citation type="journal article" date="2019" name="Int. J. Syst. Evol. Microbiol.">
        <title>The Global Catalogue of Microorganisms (GCM) 10K type strain sequencing project: providing services to taxonomists for standard genome sequencing and annotation.</title>
        <authorList>
            <consortium name="The Broad Institute Genomics Platform"/>
            <consortium name="The Broad Institute Genome Sequencing Center for Infectious Disease"/>
            <person name="Wu L."/>
            <person name="Ma J."/>
        </authorList>
    </citation>
    <scope>NUCLEOTIDE SEQUENCE [LARGE SCALE GENOMIC DNA]</scope>
    <source>
        <strain evidence="8">KCTC 33576</strain>
    </source>
</reference>
<sequence length="328" mass="35602">MPRDLGPIAALLTDVREAIAWAADELRSAGISTSRVDAELLLAHVLDIERGELLRLALLRAPVWQDSDQAARFAEIVSQRAMRLPLQHLTGHAPFRHLELYVGTGVFVPRPETEIVAQVAIDELALRAELASRVVPISDEAAAVTPISPLRGVDLCAGSGAIALAMATEVPNAEVWGVELSREAFEYTQRNNAKYDDAVTFIRGDARTALHELDGTVDVVVSNPPYVPPGAVPRDREVAEHDPHIALFGLGPDGLEVPRGITDAAARLLKAGGLYVMEHAEVQDAAVRDMVSASTYFERVETRLDLTSRPRMVVAFRNDVAYVEGTVK</sequence>
<dbReference type="SUPFAM" id="SSF53335">
    <property type="entry name" value="S-adenosyl-L-methionine-dependent methyltransferases"/>
    <property type="match status" value="1"/>
</dbReference>
<dbReference type="EMBL" id="JBHUOP010000002">
    <property type="protein sequence ID" value="MFD2839777.1"/>
    <property type="molecule type" value="Genomic_DNA"/>
</dbReference>
<comment type="function">
    <text evidence="4">Methylates the class 1 translation termination release factors RF1/PrfA and RF2/PrfB on the glutamine residue of the universally conserved GGQ motif.</text>
</comment>
<feature type="domain" description="Methyltransferase" evidence="5">
    <location>
        <begin position="153"/>
        <end position="223"/>
    </location>
</feature>
<comment type="catalytic activity">
    <reaction evidence="4">
        <text>L-glutaminyl-[peptide chain release factor] + S-adenosyl-L-methionine = N(5)-methyl-L-glutaminyl-[peptide chain release factor] + S-adenosyl-L-homocysteine + H(+)</text>
        <dbReference type="Rhea" id="RHEA:42896"/>
        <dbReference type="Rhea" id="RHEA-COMP:10271"/>
        <dbReference type="Rhea" id="RHEA-COMP:10272"/>
        <dbReference type="ChEBI" id="CHEBI:15378"/>
        <dbReference type="ChEBI" id="CHEBI:30011"/>
        <dbReference type="ChEBI" id="CHEBI:57856"/>
        <dbReference type="ChEBI" id="CHEBI:59789"/>
        <dbReference type="ChEBI" id="CHEBI:61891"/>
        <dbReference type="EC" id="2.1.1.297"/>
    </reaction>
</comment>
<dbReference type="Proteomes" id="UP001597391">
    <property type="component" value="Unassembled WGS sequence"/>
</dbReference>
<dbReference type="PROSITE" id="PS00092">
    <property type="entry name" value="N6_MTASE"/>
    <property type="match status" value="1"/>
</dbReference>
<comment type="caution">
    <text evidence="7">The sequence shown here is derived from an EMBL/GenBank/DDBJ whole genome shotgun (WGS) entry which is preliminary data.</text>
</comment>
<dbReference type="NCBIfam" id="TIGR00536">
    <property type="entry name" value="hemK_fam"/>
    <property type="match status" value="1"/>
</dbReference>
<dbReference type="GO" id="GO:0032259">
    <property type="term" value="P:methylation"/>
    <property type="evidence" value="ECO:0007669"/>
    <property type="project" value="UniProtKB-KW"/>
</dbReference>
<evidence type="ECO:0000256" key="2">
    <source>
        <dbReference type="ARBA" id="ARBA00022679"/>
    </source>
</evidence>
<dbReference type="GO" id="GO:0102559">
    <property type="term" value="F:peptide chain release factor N(5)-glutamine methyltransferase activity"/>
    <property type="evidence" value="ECO:0007669"/>
    <property type="project" value="UniProtKB-EC"/>
</dbReference>
<dbReference type="InterPro" id="IPR029063">
    <property type="entry name" value="SAM-dependent_MTases_sf"/>
</dbReference>
<dbReference type="Gene3D" id="1.10.8.10">
    <property type="entry name" value="DNA helicase RuvA subunit, C-terminal domain"/>
    <property type="match status" value="1"/>
</dbReference>
<evidence type="ECO:0000256" key="4">
    <source>
        <dbReference type="HAMAP-Rule" id="MF_02126"/>
    </source>
</evidence>
<dbReference type="InterPro" id="IPR004556">
    <property type="entry name" value="HemK-like"/>
</dbReference>
<evidence type="ECO:0000259" key="6">
    <source>
        <dbReference type="Pfam" id="PF17827"/>
    </source>
</evidence>
<dbReference type="HAMAP" id="MF_02126">
    <property type="entry name" value="RF_methyltr_PrmC"/>
    <property type="match status" value="1"/>
</dbReference>
<proteinExistence type="inferred from homology"/>
<feature type="binding site" evidence="4">
    <location>
        <position position="179"/>
    </location>
    <ligand>
        <name>S-adenosyl-L-methionine</name>
        <dbReference type="ChEBI" id="CHEBI:59789"/>
    </ligand>
</feature>
<feature type="binding site" evidence="4">
    <location>
        <position position="223"/>
    </location>
    <ligand>
        <name>S-adenosyl-L-methionine</name>
        <dbReference type="ChEBI" id="CHEBI:59789"/>
    </ligand>
</feature>
<keyword evidence="8" id="KW-1185">Reference proteome</keyword>
<dbReference type="PANTHER" id="PTHR18895:SF74">
    <property type="entry name" value="MTRF1L RELEASE FACTOR GLUTAMINE METHYLTRANSFERASE"/>
    <property type="match status" value="1"/>
</dbReference>
<keyword evidence="1 4" id="KW-0489">Methyltransferase</keyword>
<feature type="binding site" evidence="4">
    <location>
        <begin position="223"/>
        <end position="226"/>
    </location>
    <ligand>
        <name>substrate</name>
    </ligand>
</feature>
<keyword evidence="3 4" id="KW-0949">S-adenosyl-L-methionine</keyword>
<evidence type="ECO:0000259" key="5">
    <source>
        <dbReference type="Pfam" id="PF13649"/>
    </source>
</evidence>
<organism evidence="7 8">
    <name type="scientific">Populibacterium corticicola</name>
    <dbReference type="NCBI Taxonomy" id="1812826"/>
    <lineage>
        <taxon>Bacteria</taxon>
        <taxon>Bacillati</taxon>
        <taxon>Actinomycetota</taxon>
        <taxon>Actinomycetes</taxon>
        <taxon>Micrococcales</taxon>
        <taxon>Jonesiaceae</taxon>
        <taxon>Populibacterium</taxon>
    </lineage>
</organism>
<dbReference type="Pfam" id="PF17827">
    <property type="entry name" value="PrmC_N"/>
    <property type="match status" value="1"/>
</dbReference>